<sequence>MEFNISPPLSPSLVIGSPVHGDVSAGHVRQQSSYTAGISPTRSYPSASYGPITPFSYHGGSPAKARKEAELSVAARVFENTLSEAAAQRGVNANAAENFNIAGQGDDVFAPQQAVTLYYPAQQADAVHQRARSSASVAQYTASSAQASNYSTGYSSVYGSNYGSPKHTQSRPNHLETLAFVPEACFVEEYAARKGYEDKHKADDRISANPYQNNRTLDQVWAHQYEQGRESVRDPKSLAPPSTGLDYSKPAPTWPALINPYTQTPETPNGVYDAAYTTSALTSALAAMSESIKHILKRQHQHGPYSVDIPAPMIAALDDFPHLKHQYSVLKDKASIARTGRVPDGFQGAARDVEAEKGVERARRLAAERARRVAEERAAEREFLANAAAAGAYNAYGAAYGYIW</sequence>
<dbReference type="OrthoDB" id="3795337at2759"/>
<feature type="compositionally biased region" description="Polar residues" evidence="1">
    <location>
        <begin position="29"/>
        <end position="43"/>
    </location>
</feature>
<reference evidence="2" key="1">
    <citation type="journal article" date="2020" name="Stud. Mycol.">
        <title>101 Dothideomycetes genomes: a test case for predicting lifestyles and emergence of pathogens.</title>
        <authorList>
            <person name="Haridas S."/>
            <person name="Albert R."/>
            <person name="Binder M."/>
            <person name="Bloem J."/>
            <person name="Labutti K."/>
            <person name="Salamov A."/>
            <person name="Andreopoulos B."/>
            <person name="Baker S."/>
            <person name="Barry K."/>
            <person name="Bills G."/>
            <person name="Bluhm B."/>
            <person name="Cannon C."/>
            <person name="Castanera R."/>
            <person name="Culley D."/>
            <person name="Daum C."/>
            <person name="Ezra D."/>
            <person name="Gonzalez J."/>
            <person name="Henrissat B."/>
            <person name="Kuo A."/>
            <person name="Liang C."/>
            <person name="Lipzen A."/>
            <person name="Lutzoni F."/>
            <person name="Magnuson J."/>
            <person name="Mondo S."/>
            <person name="Nolan M."/>
            <person name="Ohm R."/>
            <person name="Pangilinan J."/>
            <person name="Park H.-J."/>
            <person name="Ramirez L."/>
            <person name="Alfaro M."/>
            <person name="Sun H."/>
            <person name="Tritt A."/>
            <person name="Yoshinaga Y."/>
            <person name="Zwiers L.-H."/>
            <person name="Turgeon B."/>
            <person name="Goodwin S."/>
            <person name="Spatafora J."/>
            <person name="Crous P."/>
            <person name="Grigoriev I."/>
        </authorList>
    </citation>
    <scope>NUCLEOTIDE SEQUENCE</scope>
    <source>
        <strain evidence="2">CBS 125425</strain>
    </source>
</reference>
<protein>
    <submittedName>
        <fullName evidence="2">Uncharacterized protein</fullName>
    </submittedName>
</protein>
<feature type="compositionally biased region" description="Basic and acidic residues" evidence="1">
    <location>
        <begin position="226"/>
        <end position="236"/>
    </location>
</feature>
<feature type="region of interest" description="Disordered" evidence="1">
    <location>
        <begin position="226"/>
        <end position="246"/>
    </location>
</feature>
<comment type="caution">
    <text evidence="2">The sequence shown here is derived from an EMBL/GenBank/DDBJ whole genome shotgun (WGS) entry which is preliminary data.</text>
</comment>
<evidence type="ECO:0000256" key="1">
    <source>
        <dbReference type="SAM" id="MobiDB-lite"/>
    </source>
</evidence>
<evidence type="ECO:0000313" key="2">
    <source>
        <dbReference type="EMBL" id="KAF2737889.1"/>
    </source>
</evidence>
<evidence type="ECO:0000313" key="3">
    <source>
        <dbReference type="Proteomes" id="UP000799444"/>
    </source>
</evidence>
<gene>
    <name evidence="2" type="ORF">EJ04DRAFT_574360</name>
</gene>
<organism evidence="2 3">
    <name type="scientific">Polyplosphaeria fusca</name>
    <dbReference type="NCBI Taxonomy" id="682080"/>
    <lineage>
        <taxon>Eukaryota</taxon>
        <taxon>Fungi</taxon>
        <taxon>Dikarya</taxon>
        <taxon>Ascomycota</taxon>
        <taxon>Pezizomycotina</taxon>
        <taxon>Dothideomycetes</taxon>
        <taxon>Pleosporomycetidae</taxon>
        <taxon>Pleosporales</taxon>
        <taxon>Tetraplosphaeriaceae</taxon>
        <taxon>Polyplosphaeria</taxon>
    </lineage>
</organism>
<keyword evidence="3" id="KW-1185">Reference proteome</keyword>
<name>A0A9P4R369_9PLEO</name>
<proteinExistence type="predicted"/>
<feature type="region of interest" description="Disordered" evidence="1">
    <location>
        <begin position="24"/>
        <end position="43"/>
    </location>
</feature>
<accession>A0A9P4R369</accession>
<dbReference type="AlphaFoldDB" id="A0A9P4R369"/>
<dbReference type="Proteomes" id="UP000799444">
    <property type="component" value="Unassembled WGS sequence"/>
</dbReference>
<dbReference type="EMBL" id="ML996113">
    <property type="protein sequence ID" value="KAF2737889.1"/>
    <property type="molecule type" value="Genomic_DNA"/>
</dbReference>